<evidence type="ECO:0000256" key="4">
    <source>
        <dbReference type="ARBA" id="ARBA00022989"/>
    </source>
</evidence>
<dbReference type="InterPro" id="IPR022764">
    <property type="entry name" value="Peptidase_S54_rhomboid_dom"/>
</dbReference>
<keyword evidence="5 6" id="KW-0472">Membrane</keyword>
<evidence type="ECO:0000256" key="3">
    <source>
        <dbReference type="ARBA" id="ARBA00022692"/>
    </source>
</evidence>
<dbReference type="GO" id="GO:0005509">
    <property type="term" value="F:calcium ion binding"/>
    <property type="evidence" value="ECO:0007669"/>
    <property type="project" value="InterPro"/>
</dbReference>
<dbReference type="InterPro" id="IPR035952">
    <property type="entry name" value="Rhomboid-like_sf"/>
</dbReference>
<dbReference type="AlphaFoldDB" id="A0A9X6N9L4"/>
<dbReference type="Pfam" id="PF01694">
    <property type="entry name" value="Rhomboid"/>
    <property type="match status" value="1"/>
</dbReference>
<evidence type="ECO:0000256" key="2">
    <source>
        <dbReference type="ARBA" id="ARBA00009045"/>
    </source>
</evidence>
<gene>
    <name evidence="8" type="ORF">BV898_14536</name>
</gene>
<comment type="similarity">
    <text evidence="2">Belongs to the peptidase S54 family.</text>
</comment>
<comment type="caution">
    <text evidence="8">The sequence shown here is derived from an EMBL/GenBank/DDBJ whole genome shotgun (WGS) entry which is preliminary data.</text>
</comment>
<feature type="transmembrane region" description="Helical" evidence="6">
    <location>
        <begin position="332"/>
        <end position="352"/>
    </location>
</feature>
<dbReference type="InterPro" id="IPR011992">
    <property type="entry name" value="EF-hand-dom_pair"/>
</dbReference>
<organism evidence="8 9">
    <name type="scientific">Hypsibius exemplaris</name>
    <name type="common">Freshwater tardigrade</name>
    <dbReference type="NCBI Taxonomy" id="2072580"/>
    <lineage>
        <taxon>Eukaryota</taxon>
        <taxon>Metazoa</taxon>
        <taxon>Ecdysozoa</taxon>
        <taxon>Tardigrada</taxon>
        <taxon>Eutardigrada</taxon>
        <taxon>Parachela</taxon>
        <taxon>Hypsibioidea</taxon>
        <taxon>Hypsibiidae</taxon>
        <taxon>Hypsibius</taxon>
    </lineage>
</organism>
<feature type="transmembrane region" description="Helical" evidence="6">
    <location>
        <begin position="301"/>
        <end position="320"/>
    </location>
</feature>
<dbReference type="Gene3D" id="1.20.1540.10">
    <property type="entry name" value="Rhomboid-like"/>
    <property type="match status" value="1"/>
</dbReference>
<dbReference type="PROSITE" id="PS50222">
    <property type="entry name" value="EF_HAND_2"/>
    <property type="match status" value="1"/>
</dbReference>
<name>A0A9X6N9L4_HYPEX</name>
<accession>A0A9X6N9L4</accession>
<protein>
    <submittedName>
        <fullName evidence="8">Rhomboid-related protein 3</fullName>
    </submittedName>
</protein>
<keyword evidence="9" id="KW-1185">Reference proteome</keyword>
<proteinExistence type="inferred from homology"/>
<dbReference type="PANTHER" id="PTHR45840:SF2">
    <property type="entry name" value="PROTEIN RHOMBOID-RELATED"/>
    <property type="match status" value="1"/>
</dbReference>
<keyword evidence="3 6" id="KW-0812">Transmembrane</keyword>
<evidence type="ECO:0000259" key="7">
    <source>
        <dbReference type="PROSITE" id="PS50222"/>
    </source>
</evidence>
<feature type="transmembrane region" description="Helical" evidence="6">
    <location>
        <begin position="160"/>
        <end position="178"/>
    </location>
</feature>
<feature type="domain" description="EF-hand" evidence="7">
    <location>
        <begin position="46"/>
        <end position="81"/>
    </location>
</feature>
<feature type="transmembrane region" description="Helical" evidence="6">
    <location>
        <begin position="209"/>
        <end position="230"/>
    </location>
</feature>
<evidence type="ECO:0000256" key="6">
    <source>
        <dbReference type="SAM" id="Phobius"/>
    </source>
</evidence>
<dbReference type="InterPro" id="IPR051739">
    <property type="entry name" value="Rhomboid_IM_Serine_Proteases"/>
</dbReference>
<dbReference type="SUPFAM" id="SSF144091">
    <property type="entry name" value="Rhomboid-like"/>
    <property type="match status" value="1"/>
</dbReference>
<keyword evidence="4 6" id="KW-1133">Transmembrane helix</keyword>
<dbReference type="PANTHER" id="PTHR45840">
    <property type="entry name" value="RHOMBOID-RELATED PROTEIN"/>
    <property type="match status" value="1"/>
</dbReference>
<feature type="transmembrane region" description="Helical" evidence="6">
    <location>
        <begin position="364"/>
        <end position="385"/>
    </location>
</feature>
<dbReference type="SUPFAM" id="SSF47473">
    <property type="entry name" value="EF-hand"/>
    <property type="match status" value="1"/>
</dbReference>
<sequence length="394" mass="44799">MTHVYPYLGPHYPHPGDVTEAALTAKQAAEADHLQNGAHRKDFRKEFERRWKGIFRSLDKEKTGKVPMTYLKQRLQDSDQPIKIPSAIRESLLANSALHKEDHLDFHKFLRLIENVAPGAHLTRFQQVVADLAYNVLPLTDRPEFVESEIRQFNCRPPPVFLLIITLVEIAVYVYYSVTAPVGQGAILDVDLSGPLIYNPFRRKEVWRLLSYMLVHSGYWHLIMNMVSQVGIGIPLELVHKFWRIGPVYLLGVVAGALGTSVTDPNVFLAGASGGVYALIAAYLAHVVINWKEIEYNWVRLVGWLVVVGVDIGVALYTRYGYHGPNWNVTPIGYSAHFSGALCGFLLGVVILRCFEWSSWERILWWICLVLTISLFTFAVFWNIFWPKFPPQAV</sequence>
<dbReference type="GO" id="GO:0004252">
    <property type="term" value="F:serine-type endopeptidase activity"/>
    <property type="evidence" value="ECO:0007669"/>
    <property type="project" value="InterPro"/>
</dbReference>
<comment type="subcellular location">
    <subcellularLocation>
        <location evidence="1">Membrane</location>
        <topology evidence="1">Multi-pass membrane protein</topology>
    </subcellularLocation>
</comment>
<feature type="transmembrane region" description="Helical" evidence="6">
    <location>
        <begin position="242"/>
        <end position="262"/>
    </location>
</feature>
<dbReference type="Proteomes" id="UP000192578">
    <property type="component" value="Unassembled WGS sequence"/>
</dbReference>
<reference evidence="9" key="1">
    <citation type="submission" date="2017-01" db="EMBL/GenBank/DDBJ databases">
        <title>Comparative genomics of anhydrobiosis in the tardigrade Hypsibius dujardini.</title>
        <authorList>
            <person name="Yoshida Y."/>
            <person name="Koutsovoulos G."/>
            <person name="Laetsch D."/>
            <person name="Stevens L."/>
            <person name="Kumar S."/>
            <person name="Horikawa D."/>
            <person name="Ishino K."/>
            <person name="Komine S."/>
            <person name="Tomita M."/>
            <person name="Blaxter M."/>
            <person name="Arakawa K."/>
        </authorList>
    </citation>
    <scope>NUCLEOTIDE SEQUENCE [LARGE SCALE GENOMIC DNA]</scope>
    <source>
        <strain evidence="9">Z151</strain>
    </source>
</reference>
<evidence type="ECO:0000256" key="5">
    <source>
        <dbReference type="ARBA" id="ARBA00023136"/>
    </source>
</evidence>
<evidence type="ECO:0000313" key="8">
    <source>
        <dbReference type="EMBL" id="OWA50005.1"/>
    </source>
</evidence>
<dbReference type="GO" id="GO:0016020">
    <property type="term" value="C:membrane"/>
    <property type="evidence" value="ECO:0007669"/>
    <property type="project" value="UniProtKB-SubCell"/>
</dbReference>
<dbReference type="OrthoDB" id="418595at2759"/>
<evidence type="ECO:0000313" key="9">
    <source>
        <dbReference type="Proteomes" id="UP000192578"/>
    </source>
</evidence>
<dbReference type="InterPro" id="IPR002048">
    <property type="entry name" value="EF_hand_dom"/>
</dbReference>
<evidence type="ECO:0000256" key="1">
    <source>
        <dbReference type="ARBA" id="ARBA00004141"/>
    </source>
</evidence>
<dbReference type="EMBL" id="MTYJ01000179">
    <property type="protein sequence ID" value="OWA50005.1"/>
    <property type="molecule type" value="Genomic_DNA"/>
</dbReference>
<feature type="transmembrane region" description="Helical" evidence="6">
    <location>
        <begin position="268"/>
        <end position="289"/>
    </location>
</feature>